<dbReference type="RefSeq" id="WP_085093882.1">
    <property type="nucleotide sequence ID" value="NZ_AP022603.1"/>
</dbReference>
<dbReference type="SUPFAM" id="SSF52518">
    <property type="entry name" value="Thiamin diphosphate-binding fold (THDP-binding)"/>
    <property type="match status" value="2"/>
</dbReference>
<dbReference type="CDD" id="cd07039">
    <property type="entry name" value="TPP_PYR_POX"/>
    <property type="match status" value="1"/>
</dbReference>
<feature type="binding site" evidence="3">
    <location>
        <position position="292"/>
    </location>
    <ligand>
        <name>FAD</name>
        <dbReference type="ChEBI" id="CHEBI:57692"/>
    </ligand>
</feature>
<keyword evidence="2 3" id="KW-0786">Thiamine pyrophosphate</keyword>
<comment type="cofactor">
    <cofactor evidence="3">
        <name>Mg(2+)</name>
        <dbReference type="ChEBI" id="CHEBI:18420"/>
    </cofactor>
    <text evidence="3">Binds 1 Mg(2+) ion per subunit.</text>
</comment>
<dbReference type="GO" id="GO:0052737">
    <property type="term" value="F:pyruvate dehydrogenase (quinone) activity"/>
    <property type="evidence" value="ECO:0007669"/>
    <property type="project" value="UniProtKB-UniRule"/>
</dbReference>
<comment type="subunit">
    <text evidence="3">Homotetramer.</text>
</comment>
<comment type="similarity">
    <text evidence="1 3 4">Belongs to the TPP enzyme family.</text>
</comment>
<dbReference type="GO" id="GO:0030976">
    <property type="term" value="F:thiamine pyrophosphate binding"/>
    <property type="evidence" value="ECO:0007669"/>
    <property type="project" value="UniProtKB-UniRule"/>
</dbReference>
<dbReference type="InterPro" id="IPR012001">
    <property type="entry name" value="Thiamin_PyroP_enz_TPP-bd_dom"/>
</dbReference>
<feature type="binding site" evidence="3">
    <location>
        <begin position="274"/>
        <end position="278"/>
    </location>
    <ligand>
        <name>FAD</name>
        <dbReference type="ChEBI" id="CHEBI:57692"/>
    </ligand>
</feature>
<dbReference type="STRING" id="1793.AWC04_04820"/>
<dbReference type="InterPro" id="IPR029035">
    <property type="entry name" value="DHS-like_NAD/FAD-binding_dom"/>
</dbReference>
<feature type="region of interest" description="FAD-binding domain" evidence="3">
    <location>
        <begin position="183"/>
        <end position="334"/>
    </location>
</feature>
<comment type="subcellular location">
    <subcellularLocation>
        <location evidence="3">Cell membrane</location>
        <topology evidence="3">Peripheral membrane protein</topology>
        <orientation evidence="3">Cytoplasmic side</orientation>
    </subcellularLocation>
</comment>
<feature type="binding site" evidence="3">
    <location>
        <begin position="435"/>
        <end position="437"/>
    </location>
    <ligand>
        <name>thiamine diphosphate</name>
        <dbReference type="ChEBI" id="CHEBI:58937"/>
    </ligand>
</feature>
<keyword evidence="3" id="KW-0547">Nucleotide-binding</keyword>
<dbReference type="Pfam" id="PF02775">
    <property type="entry name" value="TPP_enzyme_C"/>
    <property type="match status" value="1"/>
</dbReference>
<accession>A0A1X1RIN7</accession>
<dbReference type="InterPro" id="IPR029061">
    <property type="entry name" value="THDP-binding"/>
</dbReference>
<evidence type="ECO:0000313" key="5">
    <source>
        <dbReference type="EMBL" id="ORV06902.1"/>
    </source>
</evidence>
<keyword evidence="3" id="KW-0460">Magnesium</keyword>
<comment type="activity regulation">
    <text evidence="3">The C-terminus inhibits activity; it has to move for the enzyme to be active. Activated by lipid-binding, which occurs via the C-terminus.</text>
</comment>
<dbReference type="InterPro" id="IPR047210">
    <property type="entry name" value="TPP_PYR_POXB-like"/>
</dbReference>
<proteinExistence type="inferred from homology"/>
<reference evidence="5 6" key="1">
    <citation type="submission" date="2016-01" db="EMBL/GenBank/DDBJ databases">
        <title>The new phylogeny of the genus Mycobacterium.</title>
        <authorList>
            <person name="Tarcisio F."/>
            <person name="Conor M."/>
            <person name="Antonella G."/>
            <person name="Elisabetta G."/>
            <person name="Giulia F.S."/>
            <person name="Sara T."/>
            <person name="Anna F."/>
            <person name="Clotilde B."/>
            <person name="Roberto B."/>
            <person name="Veronica D.S."/>
            <person name="Fabio R."/>
            <person name="Monica P."/>
            <person name="Olivier J."/>
            <person name="Enrico T."/>
            <person name="Nicola S."/>
        </authorList>
    </citation>
    <scope>NUCLEOTIDE SEQUENCE [LARGE SCALE GENOMIC DNA]</scope>
    <source>
        <strain evidence="5 6">DSM 44179</strain>
    </source>
</reference>
<dbReference type="Gene3D" id="3.40.50.1220">
    <property type="entry name" value="TPP-binding domain"/>
    <property type="match status" value="1"/>
</dbReference>
<comment type="catalytic activity">
    <reaction evidence="3">
        <text>a ubiquinone + pyruvate + H2O = a ubiquinol + acetate + CO2</text>
        <dbReference type="Rhea" id="RHEA:27405"/>
        <dbReference type="Rhea" id="RHEA-COMP:9565"/>
        <dbReference type="Rhea" id="RHEA-COMP:9566"/>
        <dbReference type="ChEBI" id="CHEBI:15361"/>
        <dbReference type="ChEBI" id="CHEBI:15377"/>
        <dbReference type="ChEBI" id="CHEBI:16389"/>
        <dbReference type="ChEBI" id="CHEBI:16526"/>
        <dbReference type="ChEBI" id="CHEBI:17976"/>
        <dbReference type="ChEBI" id="CHEBI:30089"/>
        <dbReference type="EC" id="1.2.5.1"/>
    </reaction>
</comment>
<dbReference type="InterPro" id="IPR044261">
    <property type="entry name" value="Pyruvate_dehydrogenase"/>
</dbReference>
<dbReference type="PROSITE" id="PS00187">
    <property type="entry name" value="TPP_ENZYMES"/>
    <property type="match status" value="1"/>
</dbReference>
<dbReference type="HAMAP" id="MF_00850">
    <property type="entry name" value="POX"/>
    <property type="match status" value="1"/>
</dbReference>
<dbReference type="PANTHER" id="PTHR42981:SF2">
    <property type="entry name" value="PYRUVATE DEHYDROGENASE [UBIQUINONE]"/>
    <property type="match status" value="1"/>
</dbReference>
<dbReference type="InterPro" id="IPR047212">
    <property type="entry name" value="TPP_POXB-like"/>
</dbReference>
<feature type="binding site" evidence="3">
    <location>
        <position position="462"/>
    </location>
    <ligand>
        <name>Mg(2+)</name>
        <dbReference type="ChEBI" id="CHEBI:18420"/>
    </ligand>
</feature>
<dbReference type="Gene3D" id="3.40.50.970">
    <property type="match status" value="2"/>
</dbReference>
<keyword evidence="3" id="KW-0479">Metal-binding</keyword>
<keyword evidence="3" id="KW-0830">Ubiquinone</keyword>
<dbReference type="GO" id="GO:0000287">
    <property type="term" value="F:magnesium ion binding"/>
    <property type="evidence" value="ECO:0007669"/>
    <property type="project" value="UniProtKB-UniRule"/>
</dbReference>
<dbReference type="Pfam" id="PF02776">
    <property type="entry name" value="TPP_enzyme_N"/>
    <property type="match status" value="1"/>
</dbReference>
<keyword evidence="3" id="KW-0285">Flavoprotein</keyword>
<dbReference type="GO" id="GO:0042867">
    <property type="term" value="P:pyruvate catabolic process"/>
    <property type="evidence" value="ECO:0007669"/>
    <property type="project" value="UniProtKB-UniRule"/>
</dbReference>
<comment type="cofactor">
    <cofactor evidence="3">
        <name>FAD</name>
        <dbReference type="ChEBI" id="CHEBI:57692"/>
    </cofactor>
    <text evidence="3">Binds 1 FAD per subunit.</text>
</comment>
<dbReference type="GO" id="GO:0005886">
    <property type="term" value="C:plasma membrane"/>
    <property type="evidence" value="ECO:0007669"/>
    <property type="project" value="UniProtKB-SubCell"/>
</dbReference>
<feature type="binding site" evidence="3">
    <location>
        <begin position="462"/>
        <end position="468"/>
    </location>
    <ligand>
        <name>thiamine diphosphate</name>
        <dbReference type="ChEBI" id="CHEBI:58937"/>
    </ligand>
</feature>
<evidence type="ECO:0000256" key="4">
    <source>
        <dbReference type="RuleBase" id="RU362132"/>
    </source>
</evidence>
<feature type="binding site" evidence="3">
    <location>
        <begin position="408"/>
        <end position="410"/>
    </location>
    <ligand>
        <name>thiamine diphosphate</name>
        <dbReference type="ChEBI" id="CHEBI:58937"/>
    </ligand>
</feature>
<keyword evidence="3" id="KW-0560">Oxidoreductase</keyword>
<protein>
    <recommendedName>
        <fullName evidence="3">Pyruvate dehydrogenase [ubiquinone]</fullName>
        <ecNumber evidence="3">1.2.5.1</ecNumber>
    </recommendedName>
    <alternativeName>
        <fullName evidence="3">Pyruvate oxidase</fullName>
        <shortName evidence="3">POX</shortName>
    </alternativeName>
    <alternativeName>
        <fullName evidence="3">Pyruvate:ubiquinone-8 oxidoreductase</fullName>
    </alternativeName>
</protein>
<dbReference type="InterPro" id="IPR000399">
    <property type="entry name" value="TPP-bd_CS"/>
</dbReference>
<evidence type="ECO:0000313" key="6">
    <source>
        <dbReference type="Proteomes" id="UP000193484"/>
    </source>
</evidence>
<organism evidence="5 6">
    <name type="scientific">Mycolicibacterium fallax</name>
    <name type="common">Mycobacterium fallax</name>
    <dbReference type="NCBI Taxonomy" id="1793"/>
    <lineage>
        <taxon>Bacteria</taxon>
        <taxon>Bacillati</taxon>
        <taxon>Actinomycetota</taxon>
        <taxon>Actinomycetes</taxon>
        <taxon>Mycobacteriales</taxon>
        <taxon>Mycobacteriaceae</taxon>
        <taxon>Mycolicibacterium</taxon>
    </lineage>
</organism>
<dbReference type="EC" id="1.2.5.1" evidence="3"/>
<feature type="site" description="Moves into active site upon enzyme activation, plays a role in electron transfer" evidence="3">
    <location>
        <position position="467"/>
    </location>
</feature>
<dbReference type="GO" id="GO:0050660">
    <property type="term" value="F:flavin adenine dinucleotide binding"/>
    <property type="evidence" value="ECO:0007669"/>
    <property type="project" value="UniProtKB-UniRule"/>
</dbReference>
<keyword evidence="3 5" id="KW-0670">Pyruvate</keyword>
<feature type="binding site" evidence="3">
    <location>
        <begin position="251"/>
        <end position="254"/>
    </location>
    <ligand>
        <name>FAD</name>
        <dbReference type="ChEBI" id="CHEBI:57692"/>
    </ligand>
</feature>
<dbReference type="GO" id="GO:0008289">
    <property type="term" value="F:lipid binding"/>
    <property type="evidence" value="ECO:0007669"/>
    <property type="project" value="UniProtKB-UniRule"/>
</dbReference>
<dbReference type="PANTHER" id="PTHR42981">
    <property type="entry name" value="PYRUVATE DEHYDROGENASE [UBIQUINONE]"/>
    <property type="match status" value="1"/>
</dbReference>
<dbReference type="CDD" id="cd02014">
    <property type="entry name" value="TPP_POX"/>
    <property type="match status" value="1"/>
</dbReference>
<keyword evidence="3" id="KW-0472">Membrane</keyword>
<comment type="cofactor">
    <cofactor evidence="3">
        <name>thiamine diphosphate</name>
        <dbReference type="ChEBI" id="CHEBI:58937"/>
    </cofactor>
    <text evidence="3">Binds 1 thiamine pyrophosphate per subunit.</text>
</comment>
<name>A0A1X1RIN7_MYCFA</name>
<dbReference type="InterPro" id="IPR047211">
    <property type="entry name" value="POXB-like"/>
</dbReference>
<keyword evidence="3" id="KW-1003">Cell membrane</keyword>
<evidence type="ECO:0000256" key="1">
    <source>
        <dbReference type="ARBA" id="ARBA00007812"/>
    </source>
</evidence>
<comment type="caution">
    <text evidence="3">Lacks conserved residue(s) required for the propagation of feature annotation.</text>
</comment>
<keyword evidence="3" id="KW-0446">Lipid-binding</keyword>
<feature type="binding site" evidence="3">
    <location>
        <position position="50"/>
    </location>
    <ligand>
        <name>thiamine diphosphate</name>
        <dbReference type="ChEBI" id="CHEBI:58937"/>
    </ligand>
</feature>
<dbReference type="Proteomes" id="UP000193484">
    <property type="component" value="Unassembled WGS sequence"/>
</dbReference>
<dbReference type="InterPro" id="IPR012000">
    <property type="entry name" value="Thiamin_PyroP_enz_cen_dom"/>
</dbReference>
<dbReference type="InterPro" id="IPR011766">
    <property type="entry name" value="TPP_enzyme_TPP-bd"/>
</dbReference>
<gene>
    <name evidence="3" type="primary">poxB</name>
    <name evidence="5" type="ORF">AWC04_04820</name>
</gene>
<dbReference type="AlphaFoldDB" id="A0A1X1RIN7"/>
<dbReference type="EMBL" id="LQOJ01000020">
    <property type="protein sequence ID" value="ORV06902.1"/>
    <property type="molecule type" value="Genomic_DNA"/>
</dbReference>
<dbReference type="Pfam" id="PF00205">
    <property type="entry name" value="TPP_enzyme_M"/>
    <property type="match status" value="1"/>
</dbReference>
<dbReference type="OrthoDB" id="4959782at2"/>
<dbReference type="GO" id="GO:0048039">
    <property type="term" value="F:ubiquinone binding"/>
    <property type="evidence" value="ECO:0007669"/>
    <property type="project" value="UniProtKB-UniRule"/>
</dbReference>
<keyword evidence="3" id="KW-0274">FAD</keyword>
<sequence>MARTVSQLILDTVKAAGVQRIYGLPGDSLNAFTDALRRDGTLDWVHVRHEEAAGFAAGAEAALTGNLAVCAASCGPGNLHLINGLFDAHRSGVPVLAIASHIPSAEIGSGYFQETHPQNLFAECSVYSELVSHVDQLPYLLDIAIRAALDRRGVAVLTIPGDILAAKIDVDAPAGPITAGSGARLPDPIELGRAVELLNSARSVTILAGAGCQGAHAELLTVAELLQAPVVHTLRGKEFVEYDNPYDVGMTGLLGFRSGYDAMADADVLLMLGTDFPYRQFYPPRARVIQIDLRGEHIGRRTRVDVALVGSVKDTLTQLNTTLRPHADSAHLQRSRQTYLRTREQLDRVAGGDRDRTPVLPELLARRVDALAADDAVFIADVGTPVIWAARYLRMNGRRRLLGSFNHGSMANAVPQAIGAAAGNPGRQVVTLSGDGGLSMMLGDLLTLVQADLPVKMIVFNNGALSFVEIEMKAAGIVNYGTGLDNPVFAEVARAMGIHASRVERPSEIDAALDAAFAHPGPALVEVLTARQELSIPPTITAAQLAGFSLWATKTLLSGRGDELIDLAKTNLGARLHRRTSD</sequence>
<feature type="binding site" evidence="3">
    <location>
        <position position="435"/>
    </location>
    <ligand>
        <name>Mg(2+)</name>
        <dbReference type="ChEBI" id="CHEBI:18420"/>
    </ligand>
</feature>
<evidence type="ECO:0000256" key="2">
    <source>
        <dbReference type="ARBA" id="ARBA00023052"/>
    </source>
</evidence>
<keyword evidence="6" id="KW-1185">Reference proteome</keyword>
<comment type="function">
    <text evidence="3">A peripheral cell membrane enzyme that catalyzes the oxidative decarboxylation of pyruvate to form acetate and CO(2). It channels electrons from the cytoplasm to the respiratory chain at the cell membrane via ubiquinone.</text>
</comment>
<comment type="domain">
    <text evidence="3">Has 4 domains; the Pyr domain which binds the pyrimidine moiety of the thiamine pyrophosphate cofactor, the FAD-binding domain, the PP-binding domain which binds the pyrophosphate portion of thiamine pyrophosphate and the C-terminal membrane binding region. The C-terminus is held closely against the rest of the protein and covers the active site; during activation it unfolds from the rest of the protein and forms an amphipathic helix upon membrane binding, exposing the active site.</text>
</comment>
<feature type="region of interest" description="Membrane-binding domain" evidence="3">
    <location>
        <begin position="533"/>
        <end position="574"/>
    </location>
</feature>
<evidence type="ECO:0000256" key="3">
    <source>
        <dbReference type="HAMAP-Rule" id="MF_00850"/>
    </source>
</evidence>
<dbReference type="SUPFAM" id="SSF52467">
    <property type="entry name" value="DHS-like NAD/FAD-binding domain"/>
    <property type="match status" value="1"/>
</dbReference>
<dbReference type="NCBIfam" id="NF006591">
    <property type="entry name" value="PRK09124.1"/>
    <property type="match status" value="1"/>
</dbReference>
<comment type="caution">
    <text evidence="5">The sequence shown here is derived from an EMBL/GenBank/DDBJ whole genome shotgun (WGS) entry which is preliminary data.</text>
</comment>